<dbReference type="InParanoid" id="A0A251VJ90"/>
<sequence length="50" mass="5767">MDHGSMYATRQVLGVWVHGDLVYVPVSFEEAILFSKQYLDPNNKRNIRGN</sequence>
<gene>
    <name evidence="1" type="ORF">HannXRQ_Chr02g0052271</name>
</gene>
<name>A0A251VJ90_HELAN</name>
<dbReference type="Proteomes" id="UP000215914">
    <property type="component" value="Chromosome 2"/>
</dbReference>
<dbReference type="AlphaFoldDB" id="A0A251VJ90"/>
<protein>
    <submittedName>
        <fullName evidence="1">Uncharacterized protein</fullName>
    </submittedName>
</protein>
<evidence type="ECO:0000313" key="1">
    <source>
        <dbReference type="EMBL" id="OTG35022.1"/>
    </source>
</evidence>
<keyword evidence="2" id="KW-1185">Reference proteome</keyword>
<reference evidence="2" key="1">
    <citation type="journal article" date="2017" name="Nature">
        <title>The sunflower genome provides insights into oil metabolism, flowering and Asterid evolution.</title>
        <authorList>
            <person name="Badouin H."/>
            <person name="Gouzy J."/>
            <person name="Grassa C.J."/>
            <person name="Murat F."/>
            <person name="Staton S.E."/>
            <person name="Cottret L."/>
            <person name="Lelandais-Briere C."/>
            <person name="Owens G.L."/>
            <person name="Carrere S."/>
            <person name="Mayjonade B."/>
            <person name="Legrand L."/>
            <person name="Gill N."/>
            <person name="Kane N.C."/>
            <person name="Bowers J.E."/>
            <person name="Hubner S."/>
            <person name="Bellec A."/>
            <person name="Berard A."/>
            <person name="Berges H."/>
            <person name="Blanchet N."/>
            <person name="Boniface M.C."/>
            <person name="Brunel D."/>
            <person name="Catrice O."/>
            <person name="Chaidir N."/>
            <person name="Claudel C."/>
            <person name="Donnadieu C."/>
            <person name="Faraut T."/>
            <person name="Fievet G."/>
            <person name="Helmstetter N."/>
            <person name="King M."/>
            <person name="Knapp S.J."/>
            <person name="Lai Z."/>
            <person name="Le Paslier M.C."/>
            <person name="Lippi Y."/>
            <person name="Lorenzon L."/>
            <person name="Mandel J.R."/>
            <person name="Marage G."/>
            <person name="Marchand G."/>
            <person name="Marquand E."/>
            <person name="Bret-Mestries E."/>
            <person name="Morien E."/>
            <person name="Nambeesan S."/>
            <person name="Nguyen T."/>
            <person name="Pegot-Espagnet P."/>
            <person name="Pouilly N."/>
            <person name="Raftis F."/>
            <person name="Sallet E."/>
            <person name="Schiex T."/>
            <person name="Thomas J."/>
            <person name="Vandecasteele C."/>
            <person name="Vares D."/>
            <person name="Vear F."/>
            <person name="Vautrin S."/>
            <person name="Crespi M."/>
            <person name="Mangin B."/>
            <person name="Burke J.M."/>
            <person name="Salse J."/>
            <person name="Munos S."/>
            <person name="Vincourt P."/>
            <person name="Rieseberg L.H."/>
            <person name="Langlade N.B."/>
        </authorList>
    </citation>
    <scope>NUCLEOTIDE SEQUENCE [LARGE SCALE GENOMIC DNA]</scope>
    <source>
        <strain evidence="2">cv. SF193</strain>
    </source>
</reference>
<dbReference type="EMBL" id="CM007891">
    <property type="protein sequence ID" value="OTG35022.1"/>
    <property type="molecule type" value="Genomic_DNA"/>
</dbReference>
<organism evidence="1 2">
    <name type="scientific">Helianthus annuus</name>
    <name type="common">Common sunflower</name>
    <dbReference type="NCBI Taxonomy" id="4232"/>
    <lineage>
        <taxon>Eukaryota</taxon>
        <taxon>Viridiplantae</taxon>
        <taxon>Streptophyta</taxon>
        <taxon>Embryophyta</taxon>
        <taxon>Tracheophyta</taxon>
        <taxon>Spermatophyta</taxon>
        <taxon>Magnoliopsida</taxon>
        <taxon>eudicotyledons</taxon>
        <taxon>Gunneridae</taxon>
        <taxon>Pentapetalae</taxon>
        <taxon>asterids</taxon>
        <taxon>campanulids</taxon>
        <taxon>Asterales</taxon>
        <taxon>Asteraceae</taxon>
        <taxon>Asteroideae</taxon>
        <taxon>Heliantheae alliance</taxon>
        <taxon>Heliantheae</taxon>
        <taxon>Helianthus</taxon>
    </lineage>
</organism>
<evidence type="ECO:0000313" key="2">
    <source>
        <dbReference type="Proteomes" id="UP000215914"/>
    </source>
</evidence>
<proteinExistence type="predicted"/>
<accession>A0A251VJ90</accession>